<dbReference type="Pfam" id="PF01593">
    <property type="entry name" value="Amino_oxidase"/>
    <property type="match status" value="1"/>
</dbReference>
<name>A0ABZ2ML68_9MICO</name>
<dbReference type="PANTHER" id="PTHR42923:SF3">
    <property type="entry name" value="PROTOPORPHYRINOGEN OXIDASE"/>
    <property type="match status" value="1"/>
</dbReference>
<evidence type="ECO:0000256" key="11">
    <source>
        <dbReference type="ARBA" id="ARBA00023133"/>
    </source>
</evidence>
<evidence type="ECO:0000256" key="2">
    <source>
        <dbReference type="ARBA" id="ARBA00001974"/>
    </source>
</evidence>
<evidence type="ECO:0000256" key="12">
    <source>
        <dbReference type="RuleBase" id="RU364052"/>
    </source>
</evidence>
<sequence>MPRVIVVGGGIAGLATAHHLLAQRPDLDVLVIDAGETPGGKIRGVEVGGVTVDVGAESIVASSAPARQLITDLGLAERLVHPEPVPATIWSRGARHRVPARSYLGIPSAGTDPGGILDEGEAARAAEPAPFAIDGVDVSVAEAVGSVYGRAVVDRVVEPLLGGVYAGRVDALSLRATMPGLWTTMDEGRSMPEAVASLLPDPTTPAKPRVMGLAGGLSTLVDALGSGVAAAGGTILRGTLARELHRTPTGWRVVTGPTIDPVAHDADAVVLATPAAPTSRLLADHAPAAARALAAVEYASMAVVTLALPTALLPPLPGSGFLAPAIDGHTIKAATFSASKWAWVAAASCEVTLLRASIGRAGEVASLQCSDEQLRAIALDEVGQALGVRLPAPLDAHVQRWGGGLPQYDLGHTDRVATTRADVAGLPGIELVGAAYDGVGIAAVLDGAARAASTIPIPCPPSSTTRQEQR</sequence>
<organism evidence="14 15">
    <name type="scientific">Janibacter alittae</name>
    <dbReference type="NCBI Taxonomy" id="3115209"/>
    <lineage>
        <taxon>Bacteria</taxon>
        <taxon>Bacillati</taxon>
        <taxon>Actinomycetota</taxon>
        <taxon>Actinomycetes</taxon>
        <taxon>Micrococcales</taxon>
        <taxon>Intrasporangiaceae</taxon>
        <taxon>Janibacter</taxon>
    </lineage>
</organism>
<evidence type="ECO:0000256" key="6">
    <source>
        <dbReference type="ARBA" id="ARBA00012402"/>
    </source>
</evidence>
<dbReference type="SUPFAM" id="SSF54373">
    <property type="entry name" value="FAD-linked reductases, C-terminal domain"/>
    <property type="match status" value="1"/>
</dbReference>
<comment type="similarity">
    <text evidence="5 12">Belongs to the protoporphyrinogen/coproporphyrinogen oxidase family. Coproporphyrinogen III oxidase subfamily.</text>
</comment>
<proteinExistence type="inferred from homology"/>
<comment type="catalytic activity">
    <reaction evidence="1">
        <text>coproporphyrinogen III + 3 O2 = coproporphyrin III + 3 H2O2</text>
        <dbReference type="Rhea" id="RHEA:43436"/>
        <dbReference type="ChEBI" id="CHEBI:15379"/>
        <dbReference type="ChEBI" id="CHEBI:16240"/>
        <dbReference type="ChEBI" id="CHEBI:57309"/>
        <dbReference type="ChEBI" id="CHEBI:131725"/>
        <dbReference type="EC" id="1.3.3.15"/>
    </reaction>
    <physiologicalReaction direction="left-to-right" evidence="1">
        <dbReference type="Rhea" id="RHEA:43437"/>
    </physiologicalReaction>
</comment>
<keyword evidence="10 12" id="KW-0560">Oxidoreductase</keyword>
<gene>
    <name evidence="14" type="primary">hemG</name>
    <name evidence="14" type="ORF">V1351_07130</name>
</gene>
<evidence type="ECO:0000256" key="5">
    <source>
        <dbReference type="ARBA" id="ARBA00008310"/>
    </source>
</evidence>
<keyword evidence="8 12" id="KW-0285">Flavoprotein</keyword>
<keyword evidence="9 12" id="KW-0274">FAD</keyword>
<comment type="subcellular location">
    <subcellularLocation>
        <location evidence="12">Cytoplasm</location>
    </subcellularLocation>
</comment>
<dbReference type="Gene3D" id="3.50.50.60">
    <property type="entry name" value="FAD/NAD(P)-binding domain"/>
    <property type="match status" value="1"/>
</dbReference>
<feature type="domain" description="Amine oxidase" evidence="13">
    <location>
        <begin position="11"/>
        <end position="454"/>
    </location>
</feature>
<evidence type="ECO:0000256" key="1">
    <source>
        <dbReference type="ARBA" id="ARBA00001755"/>
    </source>
</evidence>
<dbReference type="EC" id="1.3.3.15" evidence="6 12"/>
<dbReference type="Gene3D" id="1.10.3110.10">
    <property type="entry name" value="protoporphyrinogen ix oxidase, domain 3"/>
    <property type="match status" value="1"/>
</dbReference>
<protein>
    <recommendedName>
        <fullName evidence="7 12">Coproporphyrinogen III oxidase</fullName>
        <ecNumber evidence="6 12">1.3.3.15</ecNumber>
    </recommendedName>
</protein>
<keyword evidence="11 12" id="KW-0350">Heme biosynthesis</keyword>
<reference evidence="14 15" key="1">
    <citation type="submission" date="2024-02" db="EMBL/GenBank/DDBJ databases">
        <title>Janibacter sp. nov., isolated from gut of marine sandworm.</title>
        <authorList>
            <person name="Kim B."/>
            <person name="Jun M.O."/>
            <person name="Shin N.-R."/>
        </authorList>
    </citation>
    <scope>NUCLEOTIDE SEQUENCE [LARGE SCALE GENOMIC DNA]</scope>
    <source>
        <strain evidence="14 15">A1S7</strain>
    </source>
</reference>
<dbReference type="RefSeq" id="WP_338752101.1">
    <property type="nucleotide sequence ID" value="NZ_CP144913.1"/>
</dbReference>
<dbReference type="InterPro" id="IPR002937">
    <property type="entry name" value="Amino_oxidase"/>
</dbReference>
<evidence type="ECO:0000256" key="4">
    <source>
        <dbReference type="ARBA" id="ARBA00004744"/>
    </source>
</evidence>
<dbReference type="GO" id="GO:0004729">
    <property type="term" value="F:oxygen-dependent protoporphyrinogen oxidase activity"/>
    <property type="evidence" value="ECO:0007669"/>
    <property type="project" value="UniProtKB-EC"/>
</dbReference>
<dbReference type="NCBIfam" id="TIGR00562">
    <property type="entry name" value="proto_IX_ox"/>
    <property type="match status" value="1"/>
</dbReference>
<comment type="function">
    <text evidence="3 12">Involved in coproporphyrin-dependent heme b biosynthesis. Catalyzes the oxidation of coproporphyrinogen III to coproporphyrin III.</text>
</comment>
<keyword evidence="15" id="KW-1185">Reference proteome</keyword>
<dbReference type="Gene3D" id="3.90.660.20">
    <property type="entry name" value="Protoporphyrinogen oxidase, mitochondrial, domain 2"/>
    <property type="match status" value="1"/>
</dbReference>
<evidence type="ECO:0000256" key="3">
    <source>
        <dbReference type="ARBA" id="ARBA00002185"/>
    </source>
</evidence>
<dbReference type="PANTHER" id="PTHR42923">
    <property type="entry name" value="PROTOPORPHYRINOGEN OXIDASE"/>
    <property type="match status" value="1"/>
</dbReference>
<evidence type="ECO:0000256" key="10">
    <source>
        <dbReference type="ARBA" id="ARBA00023002"/>
    </source>
</evidence>
<evidence type="ECO:0000259" key="13">
    <source>
        <dbReference type="Pfam" id="PF01593"/>
    </source>
</evidence>
<comment type="pathway">
    <text evidence="4 12">Porphyrin-containing compound metabolism; protoheme biosynthesis.</text>
</comment>
<dbReference type="InterPro" id="IPR036188">
    <property type="entry name" value="FAD/NAD-bd_sf"/>
</dbReference>
<evidence type="ECO:0000313" key="15">
    <source>
        <dbReference type="Proteomes" id="UP001382727"/>
    </source>
</evidence>
<dbReference type="SUPFAM" id="SSF51905">
    <property type="entry name" value="FAD/NAD(P)-binding domain"/>
    <property type="match status" value="1"/>
</dbReference>
<dbReference type="InterPro" id="IPR004572">
    <property type="entry name" value="Protoporphyrinogen_oxidase"/>
</dbReference>
<evidence type="ECO:0000256" key="7">
    <source>
        <dbReference type="ARBA" id="ARBA00019046"/>
    </source>
</evidence>
<evidence type="ECO:0000256" key="9">
    <source>
        <dbReference type="ARBA" id="ARBA00022827"/>
    </source>
</evidence>
<accession>A0ABZ2ML68</accession>
<evidence type="ECO:0000256" key="8">
    <source>
        <dbReference type="ARBA" id="ARBA00022630"/>
    </source>
</evidence>
<comment type="cofactor">
    <cofactor evidence="2 12">
        <name>FAD</name>
        <dbReference type="ChEBI" id="CHEBI:57692"/>
    </cofactor>
</comment>
<evidence type="ECO:0000313" key="14">
    <source>
        <dbReference type="EMBL" id="WXB77844.1"/>
    </source>
</evidence>
<dbReference type="EMBL" id="CP144913">
    <property type="protein sequence ID" value="WXB77844.1"/>
    <property type="molecule type" value="Genomic_DNA"/>
</dbReference>
<dbReference type="Proteomes" id="UP001382727">
    <property type="component" value="Chromosome"/>
</dbReference>
<keyword evidence="12" id="KW-0963">Cytoplasm</keyword>
<dbReference type="InterPro" id="IPR050464">
    <property type="entry name" value="Zeta_carotene_desat/Oxidored"/>
</dbReference>